<evidence type="ECO:0000256" key="2">
    <source>
        <dbReference type="ARBA" id="ARBA00005582"/>
    </source>
</evidence>
<evidence type="ECO:0000256" key="4">
    <source>
        <dbReference type="ARBA" id="ARBA00022801"/>
    </source>
</evidence>
<gene>
    <name evidence="7" type="ORF">FRC53_03750</name>
</gene>
<accession>A0A6L5GRR5</accession>
<dbReference type="Gene3D" id="3.90.79.10">
    <property type="entry name" value="Nucleoside Triphosphate Pyrophosphohydrolase"/>
    <property type="match status" value="2"/>
</dbReference>
<dbReference type="InterPro" id="IPR003562">
    <property type="entry name" value="Mutator_MutX_prot"/>
</dbReference>
<dbReference type="InterPro" id="IPR020084">
    <property type="entry name" value="NUDIX_hydrolase_CS"/>
</dbReference>
<dbReference type="InterPro" id="IPR015797">
    <property type="entry name" value="NUDIX_hydrolase-like_dom_sf"/>
</dbReference>
<dbReference type="CDD" id="cd18886">
    <property type="entry name" value="NUDIX_MutT_Nudt1"/>
    <property type="match status" value="1"/>
</dbReference>
<comment type="caution">
    <text evidence="7">The sequence shown here is derived from an EMBL/GenBank/DDBJ whole genome shotgun (WGS) entry which is preliminary data.</text>
</comment>
<dbReference type="GO" id="GO:0046872">
    <property type="term" value="F:metal ion binding"/>
    <property type="evidence" value="ECO:0007669"/>
    <property type="project" value="UniProtKB-KW"/>
</dbReference>
<dbReference type="EMBL" id="VOGB01000004">
    <property type="protein sequence ID" value="MQM72540.1"/>
    <property type="molecule type" value="Genomic_DNA"/>
</dbReference>
<comment type="cofactor">
    <cofactor evidence="1">
        <name>Mg(2+)</name>
        <dbReference type="ChEBI" id="CHEBI:18420"/>
    </cofactor>
</comment>
<feature type="domain" description="Nudix hydrolase" evidence="6">
    <location>
        <begin position="190"/>
        <end position="334"/>
    </location>
</feature>
<organism evidence="7 8">
    <name type="scientific">Candidatus Pseudoramibacter fermentans</name>
    <dbReference type="NCBI Taxonomy" id="2594427"/>
    <lineage>
        <taxon>Bacteria</taxon>
        <taxon>Bacillati</taxon>
        <taxon>Bacillota</taxon>
        <taxon>Clostridia</taxon>
        <taxon>Eubacteriales</taxon>
        <taxon>Eubacteriaceae</taxon>
        <taxon>Pseudoramibacter</taxon>
    </lineage>
</organism>
<dbReference type="PANTHER" id="PTHR43758">
    <property type="entry name" value="7,8-DIHYDRO-8-OXOGUANINE TRIPHOSPHATASE"/>
    <property type="match status" value="1"/>
</dbReference>
<dbReference type="CDD" id="cd04692">
    <property type="entry name" value="NUDIX_Hydrolase"/>
    <property type="match status" value="1"/>
</dbReference>
<protein>
    <submittedName>
        <fullName evidence="7">NUDIX domain-containing protein</fullName>
    </submittedName>
</protein>
<dbReference type="PROSITE" id="PS00893">
    <property type="entry name" value="NUDIX_BOX"/>
    <property type="match status" value="1"/>
</dbReference>
<dbReference type="AlphaFoldDB" id="A0A6L5GRR5"/>
<name>A0A6L5GRR5_9FIRM</name>
<proteinExistence type="inferred from homology"/>
<evidence type="ECO:0000259" key="6">
    <source>
        <dbReference type="PROSITE" id="PS51462"/>
    </source>
</evidence>
<keyword evidence="3" id="KW-0479">Metal-binding</keyword>
<dbReference type="Proteomes" id="UP000473648">
    <property type="component" value="Unassembled WGS sequence"/>
</dbReference>
<dbReference type="PANTHER" id="PTHR43758:SF2">
    <property type="entry name" value="OXIDIZED PURINE NUCLEOSIDE TRIPHOSPHATE HYDROLASE"/>
    <property type="match status" value="1"/>
</dbReference>
<evidence type="ECO:0000256" key="1">
    <source>
        <dbReference type="ARBA" id="ARBA00001946"/>
    </source>
</evidence>
<comment type="similarity">
    <text evidence="2">Belongs to the Nudix hydrolase family.</text>
</comment>
<dbReference type="InterPro" id="IPR000086">
    <property type="entry name" value="NUDIX_hydrolase_dom"/>
</dbReference>
<dbReference type="SUPFAM" id="SSF55811">
    <property type="entry name" value="Nudix"/>
    <property type="match status" value="2"/>
</dbReference>
<dbReference type="GO" id="GO:0006281">
    <property type="term" value="P:DNA repair"/>
    <property type="evidence" value="ECO:0007669"/>
    <property type="project" value="InterPro"/>
</dbReference>
<dbReference type="PRINTS" id="PR01402">
    <property type="entry name" value="MUTATORMUTX"/>
</dbReference>
<dbReference type="PROSITE" id="PS51462">
    <property type="entry name" value="NUDIX"/>
    <property type="match status" value="2"/>
</dbReference>
<evidence type="ECO:0000256" key="3">
    <source>
        <dbReference type="ARBA" id="ARBA00022723"/>
    </source>
</evidence>
<feature type="domain" description="Nudix hydrolase" evidence="6">
    <location>
        <begin position="6"/>
        <end position="136"/>
    </location>
</feature>
<reference evidence="7" key="1">
    <citation type="journal article" date="2020" name="Appl. Environ. Microbiol.">
        <title>Medium-Chain Fatty Acid Synthesis by 'Candidatus Weimeria bifida' gen. nov., sp. nov., and 'Candidatus Pseudoramibacter fermentans' sp. nov.</title>
        <authorList>
            <person name="Scarborough M.J."/>
            <person name="Myers K.S."/>
            <person name="Donohue T.J."/>
            <person name="Noguera D.R."/>
        </authorList>
    </citation>
    <scope>NUCLEOTIDE SEQUENCE</scope>
    <source>
        <strain evidence="7">EUB1.1</strain>
    </source>
</reference>
<evidence type="ECO:0000313" key="7">
    <source>
        <dbReference type="EMBL" id="MQM72540.1"/>
    </source>
</evidence>
<sequence length="349" mass="39358">MTKNIRTSLSTLVYIEDPATHKILMLHRVKKDHDVNHGKWIGVGGHFEADESPEECLLREVWEETGLTLKSWRFQGIVTFVSGDGVTEYMHLFTSDAFTGTPHPCDEGVLEWVDKDQVLNLNLWEGDRIFFRLILEDPAFFSLKLVYDGNGGLVEAVQDGHPLELFDVLDEDGRPTGVVRERGVCHRDGSLHGTVHIWMLRRHHGRWQVLLQKRASCKDSNPGCYDISSAGHISAGDMPLPSALREVGEELGLEITASDLVEIGRHRAGFSAHFHGKPFVDQELSTVYLCTKPFDIEDLKLQASEVASVKWFDFDEAAAGIRDGRIPNCIYVDEFDMVAEALKKRNMMK</sequence>
<dbReference type="Pfam" id="PF00293">
    <property type="entry name" value="NUDIX"/>
    <property type="match status" value="2"/>
</dbReference>
<evidence type="ECO:0000256" key="5">
    <source>
        <dbReference type="ARBA" id="ARBA00022842"/>
    </source>
</evidence>
<keyword evidence="4" id="KW-0378">Hydrolase</keyword>
<dbReference type="GO" id="GO:0008413">
    <property type="term" value="F:8-oxo-7,8-dihydroguanosine triphosphate pyrophosphatase activity"/>
    <property type="evidence" value="ECO:0007669"/>
    <property type="project" value="InterPro"/>
</dbReference>
<keyword evidence="8" id="KW-1185">Reference proteome</keyword>
<evidence type="ECO:0000313" key="8">
    <source>
        <dbReference type="Proteomes" id="UP000473648"/>
    </source>
</evidence>
<keyword evidence="5" id="KW-0460">Magnesium</keyword>